<dbReference type="HAMAP" id="MF_03052">
    <property type="entry name" value="MOC2B"/>
    <property type="match status" value="1"/>
</dbReference>
<dbReference type="PANTHER" id="PTHR23404">
    <property type="entry name" value="MOLYBDOPTERIN SYNTHASE RELATED"/>
    <property type="match status" value="1"/>
</dbReference>
<protein>
    <recommendedName>
        <fullName evidence="4">Molybdopterin synthase catalytic subunit</fullName>
        <ecNumber evidence="4">2.8.1.12</ecNumber>
    </recommendedName>
    <alternativeName>
        <fullName evidence="4">Molybdenum cofactor synthesis protein 2 large subunit</fullName>
    </alternativeName>
    <alternativeName>
        <fullName evidence="4">Molybdenum cofactor synthesis protein 2B</fullName>
        <shortName evidence="4">MOCS2B</shortName>
    </alternativeName>
</protein>
<dbReference type="InterPro" id="IPR003448">
    <property type="entry name" value="Mopterin_biosynth_MoaE"/>
</dbReference>
<evidence type="ECO:0000256" key="4">
    <source>
        <dbReference type="HAMAP-Rule" id="MF_03052"/>
    </source>
</evidence>
<dbReference type="GO" id="GO:0030366">
    <property type="term" value="F:molybdopterin synthase activity"/>
    <property type="evidence" value="ECO:0007669"/>
    <property type="project" value="UniProtKB-UniRule"/>
</dbReference>
<comment type="subunit">
    <text evidence="4">Heterotetramer; composed of 2 small (MOCS2A) and 2 large (MOCS2B) subunits.</text>
</comment>
<proteinExistence type="inferred from homology"/>
<dbReference type="Proteomes" id="UP000054498">
    <property type="component" value="Unassembled WGS sequence"/>
</dbReference>
<feature type="binding site" evidence="4">
    <location>
        <begin position="274"/>
        <end position="275"/>
    </location>
    <ligand>
        <name>substrate</name>
    </ligand>
</feature>
<feature type="binding site" evidence="4">
    <location>
        <position position="290"/>
    </location>
    <ligand>
        <name>substrate</name>
    </ligand>
</feature>
<comment type="catalytic activity">
    <reaction evidence="4">
        <text>2 [molybdopterin-synthase sulfur-carrier protein]-C-terminal-Gly-aminoethanethioate + cyclic pyranopterin phosphate + H2O = molybdopterin + 2 [molybdopterin-synthase sulfur-carrier protein]-C-terminal Gly-Gly + 2 H(+)</text>
        <dbReference type="Rhea" id="RHEA:26333"/>
        <dbReference type="Rhea" id="RHEA-COMP:12202"/>
        <dbReference type="Rhea" id="RHEA-COMP:19907"/>
        <dbReference type="ChEBI" id="CHEBI:15377"/>
        <dbReference type="ChEBI" id="CHEBI:15378"/>
        <dbReference type="ChEBI" id="CHEBI:58698"/>
        <dbReference type="ChEBI" id="CHEBI:59648"/>
        <dbReference type="ChEBI" id="CHEBI:90778"/>
        <dbReference type="ChEBI" id="CHEBI:232372"/>
        <dbReference type="EC" id="2.8.1.12"/>
    </reaction>
</comment>
<keyword evidence="3 4" id="KW-0501">Molybdenum cofactor biosynthesis</keyword>
<evidence type="ECO:0000256" key="1">
    <source>
        <dbReference type="ARBA" id="ARBA00022490"/>
    </source>
</evidence>
<dbReference type="GO" id="GO:0006777">
    <property type="term" value="P:Mo-molybdopterin cofactor biosynthetic process"/>
    <property type="evidence" value="ECO:0007669"/>
    <property type="project" value="UniProtKB-UniRule"/>
</dbReference>
<evidence type="ECO:0000256" key="5">
    <source>
        <dbReference type="SAM" id="MobiDB-lite"/>
    </source>
</evidence>
<dbReference type="Gene3D" id="3.90.1170.40">
    <property type="entry name" value="Molybdopterin biosynthesis MoaE subunit"/>
    <property type="match status" value="1"/>
</dbReference>
<evidence type="ECO:0000256" key="3">
    <source>
        <dbReference type="ARBA" id="ARBA00023150"/>
    </source>
</evidence>
<comment type="function">
    <text evidence="4">Catalytic subunit of the molybdopterin synthase complex, a complex that catalyzes the conversion of precursor Z into molybdopterin. Acts by mediating the incorporation of 2 sulfur atoms from thiocarboxylated MOCS2A into precursor Z to generate a dithiolene group.</text>
</comment>
<comment type="similarity">
    <text evidence="4">Belongs to the MoaE family. MOCS2B subfamily.</text>
</comment>
<dbReference type="EC" id="2.8.1.12" evidence="4"/>
<dbReference type="InterPro" id="IPR028888">
    <property type="entry name" value="MOCS2B_euk"/>
</dbReference>
<dbReference type="AlphaFoldDB" id="A0A0D2MTG3"/>
<feature type="region of interest" description="Disordered" evidence="5">
    <location>
        <begin position="133"/>
        <end position="167"/>
    </location>
</feature>
<evidence type="ECO:0000313" key="6">
    <source>
        <dbReference type="EMBL" id="KIZ05860.1"/>
    </source>
</evidence>
<feature type="compositionally biased region" description="Low complexity" evidence="5">
    <location>
        <begin position="138"/>
        <end position="148"/>
    </location>
</feature>
<dbReference type="GO" id="GO:1990140">
    <property type="term" value="C:molybdopterin synthase complex"/>
    <property type="evidence" value="ECO:0007669"/>
    <property type="project" value="UniProtKB-UniRule"/>
</dbReference>
<reference evidence="6 7" key="1">
    <citation type="journal article" date="2013" name="BMC Genomics">
        <title>Reconstruction of the lipid metabolism for the microalga Monoraphidium neglectum from its genome sequence reveals characteristics suitable for biofuel production.</title>
        <authorList>
            <person name="Bogen C."/>
            <person name="Al-Dilaimi A."/>
            <person name="Albersmeier A."/>
            <person name="Wichmann J."/>
            <person name="Grundmann M."/>
            <person name="Rupp O."/>
            <person name="Lauersen K.J."/>
            <person name="Blifernez-Klassen O."/>
            <person name="Kalinowski J."/>
            <person name="Goesmann A."/>
            <person name="Mussgnug J.H."/>
            <person name="Kruse O."/>
        </authorList>
    </citation>
    <scope>NUCLEOTIDE SEQUENCE [LARGE SCALE GENOMIC DNA]</scope>
    <source>
        <strain evidence="6 7">SAG 48.87</strain>
    </source>
</reference>
<dbReference type="STRING" id="145388.A0A0D2MTG3"/>
<dbReference type="InterPro" id="IPR036563">
    <property type="entry name" value="MoaE_sf"/>
</dbReference>
<sequence>MDAPDADAPAISGQQAGSSALGPEPKRRHIDDGYTPQQRAAAVACYFEARQDAAAASLTTAQRWVSEGWPAPPPEGVSAERWSKQFLETGQTLPTTPPGVGDGAAAATDPMVLDGPGGAADAEAIRAEQQLEVHCSEQQQQQQQATDDGAGGAGTAPPLPRVPAGQMLQGPEDAHWFVEVTPSRLEAARLTELVTDAGAGAVAVFVGTTRDTFQGARVLRLEYEAYVPMALGKLKDLCLEIRRRWGVSRVAVAHRVGVVEVCEASVIIAVSSPHRKPALEAVHWAIDELKATVPIWKKEFFTDGSVWKENEESRRLTATVERAEVQAAGA</sequence>
<comment type="subcellular location">
    <subcellularLocation>
        <location evidence="4">Cytoplasm</location>
    </subcellularLocation>
</comment>
<keyword evidence="2 4" id="KW-0808">Transferase</keyword>
<feature type="region of interest" description="Disordered" evidence="5">
    <location>
        <begin position="1"/>
        <end position="35"/>
    </location>
</feature>
<name>A0A0D2MTG3_9CHLO</name>
<feature type="binding site" evidence="4">
    <location>
        <begin position="297"/>
        <end position="299"/>
    </location>
    <ligand>
        <name>substrate</name>
    </ligand>
</feature>
<evidence type="ECO:0000313" key="7">
    <source>
        <dbReference type="Proteomes" id="UP000054498"/>
    </source>
</evidence>
<dbReference type="FunFam" id="3.90.1170.40:FF:000002">
    <property type="entry name" value="Molybdopterin synthase catalytic subunit"/>
    <property type="match status" value="1"/>
</dbReference>
<dbReference type="RefSeq" id="XP_013904879.1">
    <property type="nucleotide sequence ID" value="XM_014049425.1"/>
</dbReference>
<comment type="pathway">
    <text evidence="4">Cofactor biosynthesis; molybdopterin biosynthesis.</text>
</comment>
<gene>
    <name evidence="6" type="ORF">MNEG_2101</name>
</gene>
<dbReference type="EMBL" id="KK100447">
    <property type="protein sequence ID" value="KIZ05860.1"/>
    <property type="molecule type" value="Genomic_DNA"/>
</dbReference>
<organism evidence="6 7">
    <name type="scientific">Monoraphidium neglectum</name>
    <dbReference type="NCBI Taxonomy" id="145388"/>
    <lineage>
        <taxon>Eukaryota</taxon>
        <taxon>Viridiplantae</taxon>
        <taxon>Chlorophyta</taxon>
        <taxon>core chlorophytes</taxon>
        <taxon>Chlorophyceae</taxon>
        <taxon>CS clade</taxon>
        <taxon>Sphaeropleales</taxon>
        <taxon>Selenastraceae</taxon>
        <taxon>Monoraphidium</taxon>
    </lineage>
</organism>
<dbReference type="Pfam" id="PF02391">
    <property type="entry name" value="MoaE"/>
    <property type="match status" value="1"/>
</dbReference>
<dbReference type="KEGG" id="mng:MNEG_2101"/>
<dbReference type="SUPFAM" id="SSF54690">
    <property type="entry name" value="Molybdopterin synthase subunit MoaE"/>
    <property type="match status" value="1"/>
</dbReference>
<keyword evidence="1 4" id="KW-0963">Cytoplasm</keyword>
<dbReference type="OrthoDB" id="5531344at2759"/>
<dbReference type="UniPathway" id="UPA00344"/>
<dbReference type="CDD" id="cd00756">
    <property type="entry name" value="MoaE"/>
    <property type="match status" value="1"/>
</dbReference>
<keyword evidence="7" id="KW-1185">Reference proteome</keyword>
<evidence type="ECO:0000256" key="2">
    <source>
        <dbReference type="ARBA" id="ARBA00022679"/>
    </source>
</evidence>
<dbReference type="GeneID" id="25734979"/>
<accession>A0A0D2MTG3</accession>